<name>A0A558G7E3_HALVO</name>
<protein>
    <submittedName>
        <fullName evidence="2">Uncharacterized protein</fullName>
    </submittedName>
</protein>
<organism evidence="2 3">
    <name type="scientific">Haloferax volcanii</name>
    <name type="common">Halobacterium volcanii</name>
    <dbReference type="NCBI Taxonomy" id="2246"/>
    <lineage>
        <taxon>Archaea</taxon>
        <taxon>Methanobacteriati</taxon>
        <taxon>Methanobacteriota</taxon>
        <taxon>Stenosarchaea group</taxon>
        <taxon>Halobacteria</taxon>
        <taxon>Halobacteriales</taxon>
        <taxon>Haloferacaceae</taxon>
        <taxon>Haloferax</taxon>
    </lineage>
</organism>
<evidence type="ECO:0000313" key="2">
    <source>
        <dbReference type="EMBL" id="TVT93685.1"/>
    </source>
</evidence>
<proteinExistence type="predicted"/>
<dbReference type="InterPro" id="IPR036388">
    <property type="entry name" value="WH-like_DNA-bd_sf"/>
</dbReference>
<dbReference type="Gene3D" id="1.10.10.10">
    <property type="entry name" value="Winged helix-like DNA-binding domain superfamily/Winged helix DNA-binding domain"/>
    <property type="match status" value="1"/>
</dbReference>
<evidence type="ECO:0000313" key="3">
    <source>
        <dbReference type="Proteomes" id="UP000320212"/>
    </source>
</evidence>
<gene>
    <name evidence="2" type="ORF">FQA18_15960</name>
</gene>
<dbReference type="InterPro" id="IPR036390">
    <property type="entry name" value="WH_DNA-bd_sf"/>
</dbReference>
<sequence>MPSGARHPWNRSSKVPFSDFSCLPCVPCILCVPYAPCVSCVPCVLCLLCVPCLPCWLTTSTKVSGKDEQNMTDGVKQVTFEATGESAVKSIIDLLERFQEDSEFKQVRVELATSEWSSNQTDKGRAEIEQASLLDMANGKTEKNRIQSGTSHHKVLSVLSDLGDELPVPTKRVLKDVDLPEGTAYAAMSTLRERGLVVSQEEGPNGSNRYDITEAGQSELRRLGGSE</sequence>
<dbReference type="EMBL" id="VMTR01000158">
    <property type="protein sequence ID" value="TVT93685.1"/>
    <property type="molecule type" value="Genomic_DNA"/>
</dbReference>
<accession>A0A558G7E3</accession>
<comment type="caution">
    <text evidence="2">The sequence shown here is derived from an EMBL/GenBank/DDBJ whole genome shotgun (WGS) entry which is preliminary data.</text>
</comment>
<evidence type="ECO:0000256" key="1">
    <source>
        <dbReference type="SAM" id="MobiDB-lite"/>
    </source>
</evidence>
<dbReference type="SUPFAM" id="SSF46785">
    <property type="entry name" value="Winged helix' DNA-binding domain"/>
    <property type="match status" value="1"/>
</dbReference>
<reference evidence="2 3" key="1">
    <citation type="submission" date="2019-07" db="EMBL/GenBank/DDBJ databases">
        <title>Draft genome sequence of Haloferax volcanii SS0101, isolated from salt farm in Samut Sakhon, Thailand.</title>
        <authorList>
            <person name="Wanthongcharoen S."/>
            <person name="Yamprayoonswat W."/>
            <person name="Ruangsuj P."/>
            <person name="Thongpramul N."/>
            <person name="Jumpathong W."/>
            <person name="Sittihan S."/>
            <person name="Kanjanavas P."/>
            <person name="Yasawong M."/>
        </authorList>
    </citation>
    <scope>NUCLEOTIDE SEQUENCE [LARGE SCALE GENOMIC DNA]</scope>
    <source>
        <strain evidence="2 3">SS0101</strain>
    </source>
</reference>
<dbReference type="Proteomes" id="UP000320212">
    <property type="component" value="Unassembled WGS sequence"/>
</dbReference>
<dbReference type="AlphaFoldDB" id="A0A558G7E3"/>
<feature type="region of interest" description="Disordered" evidence="1">
    <location>
        <begin position="199"/>
        <end position="227"/>
    </location>
</feature>